<organism evidence="2 3">
    <name type="scientific">Mycolicibacterium psychrotolerans</name>
    <dbReference type="NCBI Taxonomy" id="216929"/>
    <lineage>
        <taxon>Bacteria</taxon>
        <taxon>Bacillati</taxon>
        <taxon>Actinomycetota</taxon>
        <taxon>Actinomycetes</taxon>
        <taxon>Mycobacteriales</taxon>
        <taxon>Mycobacteriaceae</taxon>
        <taxon>Mycolicibacterium</taxon>
    </lineage>
</organism>
<protein>
    <submittedName>
        <fullName evidence="2">Uncharacterized protein</fullName>
    </submittedName>
</protein>
<feature type="region of interest" description="Disordered" evidence="1">
    <location>
        <begin position="27"/>
        <end position="68"/>
    </location>
</feature>
<proteinExistence type="predicted"/>
<gene>
    <name evidence="2" type="ORF">MPSYJ_12800</name>
</gene>
<evidence type="ECO:0000313" key="2">
    <source>
        <dbReference type="EMBL" id="BBX67819.1"/>
    </source>
</evidence>
<reference evidence="2 3" key="1">
    <citation type="journal article" date="2019" name="Emerg. Microbes Infect.">
        <title>Comprehensive subspecies identification of 175 nontuberculous mycobacteria species based on 7547 genomic profiles.</title>
        <authorList>
            <person name="Matsumoto Y."/>
            <person name="Kinjo T."/>
            <person name="Motooka D."/>
            <person name="Nabeya D."/>
            <person name="Jung N."/>
            <person name="Uechi K."/>
            <person name="Horii T."/>
            <person name="Iida T."/>
            <person name="Fujita J."/>
            <person name="Nakamura S."/>
        </authorList>
    </citation>
    <scope>NUCLEOTIDE SEQUENCE [LARGE SCALE GENOMIC DNA]</scope>
    <source>
        <strain evidence="2 3">JCM 13323</strain>
    </source>
</reference>
<dbReference type="KEGG" id="mpsc:MPSYJ_12800"/>
<name>A0A7I7M8Y6_9MYCO</name>
<dbReference type="EMBL" id="AP022574">
    <property type="protein sequence ID" value="BBX67819.1"/>
    <property type="molecule type" value="Genomic_DNA"/>
</dbReference>
<feature type="compositionally biased region" description="Basic and acidic residues" evidence="1">
    <location>
        <begin position="56"/>
        <end position="68"/>
    </location>
</feature>
<accession>A0A7I7M8Y6</accession>
<dbReference type="Proteomes" id="UP000466514">
    <property type="component" value="Chromosome"/>
</dbReference>
<evidence type="ECO:0000256" key="1">
    <source>
        <dbReference type="SAM" id="MobiDB-lite"/>
    </source>
</evidence>
<dbReference type="AlphaFoldDB" id="A0A7I7M8Y6"/>
<keyword evidence="3" id="KW-1185">Reference proteome</keyword>
<evidence type="ECO:0000313" key="3">
    <source>
        <dbReference type="Proteomes" id="UP000466514"/>
    </source>
</evidence>
<sequence>MRTSNRENSGGRPEASRRYAAIIGASQRWRAATRRSGSEHDDVTGRPAQGHSSAAHWREPHPQVPEARERPKLLVCRFGNTGVVPDIHVVDRTLLSEHRVLAAVRLDGDRRDVVGGAHITEARRALKIEQVAVAGHVAVLWRLLAGRKGWAIPLRVVEPL</sequence>